<keyword evidence="1" id="KW-0808">Transferase</keyword>
<comment type="caution">
    <text evidence="1">The sequence shown here is derived from an EMBL/GenBank/DDBJ whole genome shotgun (WGS) entry which is preliminary data.</text>
</comment>
<dbReference type="Proteomes" id="UP000321393">
    <property type="component" value="Unassembled WGS sequence"/>
</dbReference>
<dbReference type="PANTHER" id="PTHR24559:SF450">
    <property type="entry name" value="RNA-DIRECTED DNA POLYMERASE HOMOLOG"/>
    <property type="match status" value="1"/>
</dbReference>
<evidence type="ECO:0000313" key="2">
    <source>
        <dbReference type="Proteomes" id="UP000321393"/>
    </source>
</evidence>
<reference evidence="1 2" key="1">
    <citation type="submission" date="2019-08" db="EMBL/GenBank/DDBJ databases">
        <title>Draft genome sequences of two oriental melons (Cucumis melo L. var makuwa).</title>
        <authorList>
            <person name="Kwon S.-Y."/>
        </authorList>
    </citation>
    <scope>NUCLEOTIDE SEQUENCE [LARGE SCALE GENOMIC DNA]</scope>
    <source>
        <strain evidence="2">cv. SW 3</strain>
        <tissue evidence="1">Leaf</tissue>
    </source>
</reference>
<dbReference type="SUPFAM" id="SSF56672">
    <property type="entry name" value="DNA/RNA polymerases"/>
    <property type="match status" value="1"/>
</dbReference>
<dbReference type="InterPro" id="IPR053134">
    <property type="entry name" value="RNA-dir_DNA_polymerase"/>
</dbReference>
<dbReference type="InterPro" id="IPR043128">
    <property type="entry name" value="Rev_trsase/Diguanyl_cyclase"/>
</dbReference>
<sequence length="185" mass="21100">MEKLVGKMLTLGIIRPSVSPYSSSVLLVKKKDVVEELFDELSGALLFTKIDLKPGYHQIGMAEEDVEKTAFRTHEGHYEFLVIKNIEEHLEHMEAVLAVLWRHELYANRKKRSFDYKPGIENKAAKALSRMPPSAQLCSIIVPVLIDLKTIKEEVEKDAKLQKMITELSGEKEQNDNNSVFRMAC</sequence>
<keyword evidence="1" id="KW-0695">RNA-directed DNA polymerase</keyword>
<dbReference type="AlphaFoldDB" id="A0A5A7SQG7"/>
<dbReference type="GO" id="GO:0003964">
    <property type="term" value="F:RNA-directed DNA polymerase activity"/>
    <property type="evidence" value="ECO:0007669"/>
    <property type="project" value="UniProtKB-KW"/>
</dbReference>
<dbReference type="OrthoDB" id="1734625at2759"/>
<dbReference type="Gene3D" id="3.30.70.270">
    <property type="match status" value="1"/>
</dbReference>
<gene>
    <name evidence="1" type="ORF">E6C27_scaffold848G00320</name>
</gene>
<dbReference type="PANTHER" id="PTHR24559">
    <property type="entry name" value="TRANSPOSON TY3-I GAG-POL POLYPROTEIN"/>
    <property type="match status" value="1"/>
</dbReference>
<evidence type="ECO:0000313" key="1">
    <source>
        <dbReference type="EMBL" id="KAA0031791.1"/>
    </source>
</evidence>
<keyword evidence="1" id="KW-0548">Nucleotidyltransferase</keyword>
<name>A0A5A7SQG7_CUCMM</name>
<dbReference type="Gene3D" id="3.10.10.10">
    <property type="entry name" value="HIV Type 1 Reverse Transcriptase, subunit A, domain 1"/>
    <property type="match status" value="2"/>
</dbReference>
<organism evidence="1 2">
    <name type="scientific">Cucumis melo var. makuwa</name>
    <name type="common">Oriental melon</name>
    <dbReference type="NCBI Taxonomy" id="1194695"/>
    <lineage>
        <taxon>Eukaryota</taxon>
        <taxon>Viridiplantae</taxon>
        <taxon>Streptophyta</taxon>
        <taxon>Embryophyta</taxon>
        <taxon>Tracheophyta</taxon>
        <taxon>Spermatophyta</taxon>
        <taxon>Magnoliopsida</taxon>
        <taxon>eudicotyledons</taxon>
        <taxon>Gunneridae</taxon>
        <taxon>Pentapetalae</taxon>
        <taxon>rosids</taxon>
        <taxon>fabids</taxon>
        <taxon>Cucurbitales</taxon>
        <taxon>Cucurbitaceae</taxon>
        <taxon>Benincaseae</taxon>
        <taxon>Cucumis</taxon>
    </lineage>
</organism>
<dbReference type="InterPro" id="IPR043502">
    <property type="entry name" value="DNA/RNA_pol_sf"/>
</dbReference>
<dbReference type="EMBL" id="SSTE01022690">
    <property type="protein sequence ID" value="KAA0031791.1"/>
    <property type="molecule type" value="Genomic_DNA"/>
</dbReference>
<proteinExistence type="predicted"/>
<dbReference type="STRING" id="1194695.A0A5A7SQG7"/>
<protein>
    <submittedName>
        <fullName evidence="1">RNA-directed DNA polymerase-like protein</fullName>
    </submittedName>
</protein>
<accession>A0A5A7SQG7</accession>